<name>A0A161HIU8_9ASCO</name>
<feature type="domain" description="ATP-dependent RNA helicase DHX29 DSRM-like" evidence="4">
    <location>
        <begin position="64"/>
        <end position="86"/>
    </location>
</feature>
<dbReference type="GeneID" id="30037842"/>
<dbReference type="AlphaFoldDB" id="A0A161HIU8"/>
<keyword evidence="6" id="KW-1185">Reference proteome</keyword>
<evidence type="ECO:0000259" key="4">
    <source>
        <dbReference type="Pfam" id="PF24385"/>
    </source>
</evidence>
<keyword evidence="2 5" id="KW-0347">Helicase</keyword>
<sequence>MKDKKKKSAGPSSASNGGSGSKKGKSSTPEPPAELSPAEIKAANRAKAAAGRAIVASSSSWTGKLPATLLYEHCQKLKWEKVNFDAVSGS</sequence>
<dbReference type="Pfam" id="PF24385">
    <property type="entry name" value="DSRM_DHX29"/>
    <property type="match status" value="1"/>
</dbReference>
<dbReference type="RefSeq" id="XP_018734994.1">
    <property type="nucleotide sequence ID" value="XM_018882735.1"/>
</dbReference>
<evidence type="ECO:0000313" key="5">
    <source>
        <dbReference type="EMBL" id="ANB12517.1"/>
    </source>
</evidence>
<evidence type="ECO:0000256" key="1">
    <source>
        <dbReference type="ARBA" id="ARBA00022801"/>
    </source>
</evidence>
<feature type="compositionally biased region" description="Low complexity" evidence="3">
    <location>
        <begin position="38"/>
        <end position="48"/>
    </location>
</feature>
<dbReference type="EMBL" id="CP014501">
    <property type="protein sequence ID" value="ANB12517.1"/>
    <property type="molecule type" value="Genomic_DNA"/>
</dbReference>
<reference evidence="5 6" key="1">
    <citation type="submission" date="2016-02" db="EMBL/GenBank/DDBJ databases">
        <title>Complete genome sequence and transcriptome regulation of the pentose utilising yeast Sugiyamaella lignohabitans.</title>
        <authorList>
            <person name="Bellasio M."/>
            <person name="Peymann A."/>
            <person name="Valli M."/>
            <person name="Sipitzky M."/>
            <person name="Graf A."/>
            <person name="Sauer M."/>
            <person name="Marx H."/>
            <person name="Mattanovich D."/>
        </authorList>
    </citation>
    <scope>NUCLEOTIDE SEQUENCE [LARGE SCALE GENOMIC DNA]</scope>
    <source>
        <strain evidence="5 6">CBS 10342</strain>
    </source>
</reference>
<organism evidence="5 6">
    <name type="scientific">Sugiyamaella lignohabitans</name>
    <dbReference type="NCBI Taxonomy" id="796027"/>
    <lineage>
        <taxon>Eukaryota</taxon>
        <taxon>Fungi</taxon>
        <taxon>Dikarya</taxon>
        <taxon>Ascomycota</taxon>
        <taxon>Saccharomycotina</taxon>
        <taxon>Dipodascomycetes</taxon>
        <taxon>Dipodascales</taxon>
        <taxon>Trichomonascaceae</taxon>
        <taxon>Sugiyamaella</taxon>
    </lineage>
</organism>
<dbReference type="GO" id="GO:0016787">
    <property type="term" value="F:hydrolase activity"/>
    <property type="evidence" value="ECO:0007669"/>
    <property type="project" value="UniProtKB-KW"/>
</dbReference>
<protein>
    <submittedName>
        <fullName evidence="5">Putative helicase</fullName>
    </submittedName>
</protein>
<dbReference type="KEGG" id="slb:AWJ20_773"/>
<dbReference type="GO" id="GO:0004386">
    <property type="term" value="F:helicase activity"/>
    <property type="evidence" value="ECO:0007669"/>
    <property type="project" value="UniProtKB-KW"/>
</dbReference>
<evidence type="ECO:0000256" key="2">
    <source>
        <dbReference type="ARBA" id="ARBA00022806"/>
    </source>
</evidence>
<dbReference type="InterPro" id="IPR056328">
    <property type="entry name" value="DSRM_DHX29"/>
</dbReference>
<feature type="region of interest" description="Disordered" evidence="3">
    <location>
        <begin position="1"/>
        <end position="48"/>
    </location>
</feature>
<evidence type="ECO:0000313" key="6">
    <source>
        <dbReference type="Proteomes" id="UP000189580"/>
    </source>
</evidence>
<accession>A0A161HIU8</accession>
<gene>
    <name evidence="5" type="ORF">AWJ20_773</name>
</gene>
<keyword evidence="2 5" id="KW-0067">ATP-binding</keyword>
<keyword evidence="2 5" id="KW-0547">Nucleotide-binding</keyword>
<evidence type="ECO:0000256" key="3">
    <source>
        <dbReference type="SAM" id="MobiDB-lite"/>
    </source>
</evidence>
<proteinExistence type="predicted"/>
<keyword evidence="1" id="KW-0378">Hydrolase</keyword>
<dbReference type="Proteomes" id="UP000189580">
    <property type="component" value="Chromosome a"/>
</dbReference>